<sequence>MWFEEESLFPDFGCVLQVSPGVVIGHDSQFHQECSVDEDEEDGEDEEVGERGFQNVDFRFQIYLHPPVTR</sequence>
<protein>
    <submittedName>
        <fullName evidence="1">Uncharacterized protein</fullName>
    </submittedName>
</protein>
<evidence type="ECO:0000313" key="1">
    <source>
        <dbReference type="EMBL" id="GGC31732.1"/>
    </source>
</evidence>
<proteinExistence type="predicted"/>
<dbReference type="EMBL" id="BMFD01000002">
    <property type="protein sequence ID" value="GGC31732.1"/>
    <property type="molecule type" value="Genomic_DNA"/>
</dbReference>
<keyword evidence="2" id="KW-1185">Reference proteome</keyword>
<evidence type="ECO:0000313" key="2">
    <source>
        <dbReference type="Proteomes" id="UP000635885"/>
    </source>
</evidence>
<dbReference type="Proteomes" id="UP000635885">
    <property type="component" value="Unassembled WGS sequence"/>
</dbReference>
<comment type="caution">
    <text evidence="1">The sequence shown here is derived from an EMBL/GenBank/DDBJ whole genome shotgun (WGS) entry which is preliminary data.</text>
</comment>
<organism evidence="1 2">
    <name type="scientific">Belliella aquatica</name>
    <dbReference type="NCBI Taxonomy" id="1323734"/>
    <lineage>
        <taxon>Bacteria</taxon>
        <taxon>Pseudomonadati</taxon>
        <taxon>Bacteroidota</taxon>
        <taxon>Cytophagia</taxon>
        <taxon>Cytophagales</taxon>
        <taxon>Cyclobacteriaceae</taxon>
        <taxon>Belliella</taxon>
    </lineage>
</organism>
<name>A0ABQ1LZB4_9BACT</name>
<accession>A0ABQ1LZB4</accession>
<reference evidence="2" key="1">
    <citation type="journal article" date="2019" name="Int. J. Syst. Evol. Microbiol.">
        <title>The Global Catalogue of Microorganisms (GCM) 10K type strain sequencing project: providing services to taxonomists for standard genome sequencing and annotation.</title>
        <authorList>
            <consortium name="The Broad Institute Genomics Platform"/>
            <consortium name="The Broad Institute Genome Sequencing Center for Infectious Disease"/>
            <person name="Wu L."/>
            <person name="Ma J."/>
        </authorList>
    </citation>
    <scope>NUCLEOTIDE SEQUENCE [LARGE SCALE GENOMIC DNA]</scope>
    <source>
        <strain evidence="2">CGMCC 1.12479</strain>
    </source>
</reference>
<gene>
    <name evidence="1" type="ORF">GCM10010993_08350</name>
</gene>